<dbReference type="AlphaFoldDB" id="A0AAU9AH71"/>
<dbReference type="Proteomes" id="UP000218824">
    <property type="component" value="Chromosome"/>
</dbReference>
<reference evidence="1 2" key="1">
    <citation type="journal article" date="2017" name="DNA Res.">
        <title>Complete genome sequence and expression profile of the commercial lytic enzyme producer Lysobacter enzymogenes M497-1.</title>
        <authorList>
            <person name="Takami H."/>
            <person name="Toyoda A."/>
            <person name="Uchiyama I."/>
            <person name="Itoh T."/>
            <person name="Takaki Y."/>
            <person name="Arai W."/>
            <person name="Nishi S."/>
            <person name="Kawai M."/>
            <person name="Shinya K."/>
            <person name="Ikeda H."/>
        </authorList>
    </citation>
    <scope>NUCLEOTIDE SEQUENCE [LARGE SCALE GENOMIC DNA]</scope>
    <source>
        <strain evidence="1 2">M497-1</strain>
    </source>
</reference>
<evidence type="ECO:0000313" key="1">
    <source>
        <dbReference type="EMBL" id="BAV95828.1"/>
    </source>
</evidence>
<organism evidence="1 2">
    <name type="scientific">Lysobacter enzymogenes</name>
    <dbReference type="NCBI Taxonomy" id="69"/>
    <lineage>
        <taxon>Bacteria</taxon>
        <taxon>Pseudomonadati</taxon>
        <taxon>Pseudomonadota</taxon>
        <taxon>Gammaproteobacteria</taxon>
        <taxon>Lysobacterales</taxon>
        <taxon>Lysobacteraceae</taxon>
        <taxon>Lysobacter</taxon>
    </lineage>
</organism>
<dbReference type="RefSeq" id="WP_096376399.1">
    <property type="nucleotide sequence ID" value="NZ_AP014940.1"/>
</dbReference>
<proteinExistence type="predicted"/>
<name>A0AAU9AH71_LYSEN</name>
<dbReference type="EMBL" id="AP014940">
    <property type="protein sequence ID" value="BAV95828.1"/>
    <property type="molecule type" value="Genomic_DNA"/>
</dbReference>
<protein>
    <submittedName>
        <fullName evidence="1">Uncharacterized protein</fullName>
    </submittedName>
</protein>
<evidence type="ECO:0000313" key="2">
    <source>
        <dbReference type="Proteomes" id="UP000218824"/>
    </source>
</evidence>
<sequence length="127" mass="14381">MGFTIRDLDPAGGAGALDVNAWHWRPTLEIIHSLGFGDETRAILMHYSGVTVEFDRDEARAIARAIRERYLPRMGADTRLTADGGFTDEPDRVGFHRDDLSLNYSATRPWLEQFCEFCERCQGFAVN</sequence>
<dbReference type="GeneID" id="83062261"/>
<accession>A0AAU9AH71</accession>
<gene>
    <name evidence="1" type="ORF">LEN_0341</name>
</gene>
<dbReference type="KEGG" id="lem:LEN_0341"/>